<gene>
    <name evidence="1" type="ORF">MGWOODY_Tha2095</name>
</gene>
<organism evidence="1">
    <name type="scientific">hydrothermal vent metagenome</name>
    <dbReference type="NCBI Taxonomy" id="652676"/>
    <lineage>
        <taxon>unclassified sequences</taxon>
        <taxon>metagenomes</taxon>
        <taxon>ecological metagenomes</taxon>
    </lineage>
</organism>
<protein>
    <recommendedName>
        <fullName evidence="2">DUF3570 domain-containing protein</fullName>
    </recommendedName>
</protein>
<sequence length="391" mass="44028">MKSNKKNVLAALAAAAAMPISTNSHSLAAPQDSKIGYRYSQYQEADAPRERTFTPTIERYQIDVHQLHYGRPITGNWYINTDLQYETLTGASPLQTYENTDGNSVLLMTGASIDEQRTDLRVAPTRYFSQGSIGGSIAYSTEDDYQSIALGLEGQLELADQLTTLHGSISVSNDTLSPTDAYLSSIRQDAEGNDKRSVSIYEGISRVLTKTSVVQAGIGYTHQSGYLSDPYKFEDRRPGQRDQVTLDGRYRLYFNVGDGAALHLDYRYYTDDWGIRSHTITTRWAQSWKANQWTFNLIPSLRYYRQTAASFYRLEQNPPDDELSSSDARLSTFGALTYGIEGQVKWQRWLVSLDIQQYDSAENLALIQTSSTETPALVDYQVVSLGIEYRY</sequence>
<dbReference type="AlphaFoldDB" id="A0A160TAY2"/>
<name>A0A160TAY2_9ZZZZ</name>
<accession>A0A160TAY2</accession>
<evidence type="ECO:0008006" key="2">
    <source>
        <dbReference type="Google" id="ProtNLM"/>
    </source>
</evidence>
<reference evidence="1" key="1">
    <citation type="submission" date="2015-10" db="EMBL/GenBank/DDBJ databases">
        <authorList>
            <person name="Gilbert D.G."/>
        </authorList>
    </citation>
    <scope>NUCLEOTIDE SEQUENCE</scope>
</reference>
<proteinExistence type="predicted"/>
<dbReference type="Pfam" id="PF12094">
    <property type="entry name" value="DUF3570"/>
    <property type="match status" value="1"/>
</dbReference>
<dbReference type="InterPro" id="IPR021953">
    <property type="entry name" value="DUF3570"/>
</dbReference>
<evidence type="ECO:0000313" key="1">
    <source>
        <dbReference type="EMBL" id="CUS40024.1"/>
    </source>
</evidence>
<dbReference type="EMBL" id="CZQC01000001">
    <property type="protein sequence ID" value="CUS40024.1"/>
    <property type="molecule type" value="Genomic_DNA"/>
</dbReference>